<proteinExistence type="predicted"/>
<protein>
    <submittedName>
        <fullName evidence="1">SLC12A5 protein</fullName>
    </submittedName>
</protein>
<gene>
    <name evidence="1" type="primary">SLC12A5</name>
    <name evidence="1" type="ORF">SPIL2461_LOCUS16677</name>
</gene>
<dbReference type="AlphaFoldDB" id="A0A812VNJ6"/>
<name>A0A812VNJ6_SYMPI</name>
<comment type="caution">
    <text evidence="1">The sequence shown here is derived from an EMBL/GenBank/DDBJ whole genome shotgun (WGS) entry which is preliminary data.</text>
</comment>
<dbReference type="Proteomes" id="UP000649617">
    <property type="component" value="Unassembled WGS sequence"/>
</dbReference>
<dbReference type="EMBL" id="CAJNIZ010042719">
    <property type="protein sequence ID" value="CAE7634100.1"/>
    <property type="molecule type" value="Genomic_DNA"/>
</dbReference>
<evidence type="ECO:0000313" key="1">
    <source>
        <dbReference type="EMBL" id="CAE7634100.1"/>
    </source>
</evidence>
<evidence type="ECO:0000313" key="2">
    <source>
        <dbReference type="Proteomes" id="UP000649617"/>
    </source>
</evidence>
<sequence>QRRRTTADHVLLGGLHLYELLLLRSYLGAITRVPTFRNVAKALEMLVHVYGPAGFYRMPVHHGHCKPVLGCGRAVCELLSLPLHQLAARAARVGQRLRRYPVPAGTELAYPARGAWPCCSQLAAAGTDPVPYPPL</sequence>
<organism evidence="1 2">
    <name type="scientific">Symbiodinium pilosum</name>
    <name type="common">Dinoflagellate</name>
    <dbReference type="NCBI Taxonomy" id="2952"/>
    <lineage>
        <taxon>Eukaryota</taxon>
        <taxon>Sar</taxon>
        <taxon>Alveolata</taxon>
        <taxon>Dinophyceae</taxon>
        <taxon>Suessiales</taxon>
        <taxon>Symbiodiniaceae</taxon>
        <taxon>Symbiodinium</taxon>
    </lineage>
</organism>
<keyword evidence="2" id="KW-1185">Reference proteome</keyword>
<feature type="non-terminal residue" evidence="1">
    <location>
        <position position="1"/>
    </location>
</feature>
<accession>A0A812VNJ6</accession>
<feature type="non-terminal residue" evidence="1">
    <location>
        <position position="135"/>
    </location>
</feature>
<reference evidence="1" key="1">
    <citation type="submission" date="2021-02" db="EMBL/GenBank/DDBJ databases">
        <authorList>
            <person name="Dougan E. K."/>
            <person name="Rhodes N."/>
            <person name="Thang M."/>
            <person name="Chan C."/>
        </authorList>
    </citation>
    <scope>NUCLEOTIDE SEQUENCE</scope>
</reference>